<dbReference type="CDD" id="cd00054">
    <property type="entry name" value="EGF_CA"/>
    <property type="match status" value="1"/>
</dbReference>
<keyword evidence="6" id="KW-0812">Transmembrane</keyword>
<feature type="signal peptide" evidence="7">
    <location>
        <begin position="1"/>
        <end position="26"/>
    </location>
</feature>
<comment type="caution">
    <text evidence="5">Lacks conserved residue(s) required for the propagation of feature annotation.</text>
</comment>
<keyword evidence="3" id="KW-0677">Repeat</keyword>
<reference evidence="10" key="1">
    <citation type="submission" date="2025-08" db="UniProtKB">
        <authorList>
            <consortium name="RefSeq"/>
        </authorList>
    </citation>
    <scope>IDENTIFICATION</scope>
    <source>
        <tissue evidence="10">Whole sample</tissue>
    </source>
</reference>
<evidence type="ECO:0000313" key="10">
    <source>
        <dbReference type="RefSeq" id="XP_022297394.1"/>
    </source>
</evidence>
<evidence type="ECO:0000256" key="3">
    <source>
        <dbReference type="ARBA" id="ARBA00022737"/>
    </source>
</evidence>
<evidence type="ECO:0000256" key="7">
    <source>
        <dbReference type="SAM" id="SignalP"/>
    </source>
</evidence>
<dbReference type="PANTHER" id="PTHR24049">
    <property type="entry name" value="CRUMBS FAMILY MEMBER"/>
    <property type="match status" value="1"/>
</dbReference>
<dbReference type="InterPro" id="IPR051022">
    <property type="entry name" value="Notch_Cell-Fate_Det"/>
</dbReference>
<protein>
    <submittedName>
        <fullName evidence="10">Integrin beta-like protein D</fullName>
    </submittedName>
</protein>
<gene>
    <name evidence="10" type="primary">LOC111106842</name>
</gene>
<evidence type="ECO:0000313" key="9">
    <source>
        <dbReference type="Proteomes" id="UP000694844"/>
    </source>
</evidence>
<keyword evidence="9" id="KW-1185">Reference proteome</keyword>
<evidence type="ECO:0000256" key="4">
    <source>
        <dbReference type="ARBA" id="ARBA00023157"/>
    </source>
</evidence>
<dbReference type="GO" id="GO:0045197">
    <property type="term" value="P:establishment or maintenance of epithelial cell apical/basal polarity"/>
    <property type="evidence" value="ECO:0007669"/>
    <property type="project" value="TreeGrafter"/>
</dbReference>
<keyword evidence="2 7" id="KW-0732">Signal</keyword>
<dbReference type="SMART" id="SM00181">
    <property type="entry name" value="EGF"/>
    <property type="match status" value="1"/>
</dbReference>
<keyword evidence="6" id="KW-1133">Transmembrane helix</keyword>
<dbReference type="Pfam" id="PF00008">
    <property type="entry name" value="EGF"/>
    <property type="match status" value="1"/>
</dbReference>
<feature type="transmembrane region" description="Helical" evidence="6">
    <location>
        <begin position="445"/>
        <end position="470"/>
    </location>
</feature>
<feature type="domain" description="EGF-like" evidence="8">
    <location>
        <begin position="384"/>
        <end position="416"/>
    </location>
</feature>
<keyword evidence="1 5" id="KW-0245">EGF-like domain</keyword>
<keyword evidence="4 5" id="KW-1015">Disulfide bond</keyword>
<evidence type="ECO:0000256" key="2">
    <source>
        <dbReference type="ARBA" id="ARBA00022729"/>
    </source>
</evidence>
<dbReference type="KEGG" id="cvn:111106842"/>
<dbReference type="OrthoDB" id="8446690at2759"/>
<dbReference type="SMART" id="SM00179">
    <property type="entry name" value="EGF_CA"/>
    <property type="match status" value="1"/>
</dbReference>
<evidence type="ECO:0000256" key="1">
    <source>
        <dbReference type="ARBA" id="ARBA00022536"/>
    </source>
</evidence>
<dbReference type="InterPro" id="IPR018097">
    <property type="entry name" value="EGF_Ca-bd_CS"/>
</dbReference>
<dbReference type="PROSITE" id="PS01186">
    <property type="entry name" value="EGF_2"/>
    <property type="match status" value="1"/>
</dbReference>
<dbReference type="SUPFAM" id="SSF57196">
    <property type="entry name" value="EGF/Laminin"/>
    <property type="match status" value="1"/>
</dbReference>
<evidence type="ECO:0000256" key="6">
    <source>
        <dbReference type="SAM" id="Phobius"/>
    </source>
</evidence>
<dbReference type="Gene3D" id="2.10.25.10">
    <property type="entry name" value="Laminin"/>
    <property type="match status" value="1"/>
</dbReference>
<name>A0A8B8B411_CRAVI</name>
<evidence type="ECO:0000259" key="8">
    <source>
        <dbReference type="PROSITE" id="PS50026"/>
    </source>
</evidence>
<feature type="chain" id="PRO_5034049651" evidence="7">
    <location>
        <begin position="27"/>
        <end position="473"/>
    </location>
</feature>
<dbReference type="GO" id="GO:0005509">
    <property type="term" value="F:calcium ion binding"/>
    <property type="evidence" value="ECO:0007669"/>
    <property type="project" value="InterPro"/>
</dbReference>
<dbReference type="AlphaFoldDB" id="A0A8B8B411"/>
<dbReference type="GO" id="GO:0032991">
    <property type="term" value="C:protein-containing complex"/>
    <property type="evidence" value="ECO:0007669"/>
    <property type="project" value="TreeGrafter"/>
</dbReference>
<organism evidence="9 10">
    <name type="scientific">Crassostrea virginica</name>
    <name type="common">Eastern oyster</name>
    <dbReference type="NCBI Taxonomy" id="6565"/>
    <lineage>
        <taxon>Eukaryota</taxon>
        <taxon>Metazoa</taxon>
        <taxon>Spiralia</taxon>
        <taxon>Lophotrochozoa</taxon>
        <taxon>Mollusca</taxon>
        <taxon>Bivalvia</taxon>
        <taxon>Autobranchia</taxon>
        <taxon>Pteriomorphia</taxon>
        <taxon>Ostreida</taxon>
        <taxon>Ostreoidea</taxon>
        <taxon>Ostreidae</taxon>
        <taxon>Crassostrea</taxon>
    </lineage>
</organism>
<accession>A0A8B8B411</accession>
<dbReference type="RefSeq" id="XP_022297394.1">
    <property type="nucleotide sequence ID" value="XM_022441686.1"/>
</dbReference>
<dbReference type="Proteomes" id="UP000694844">
    <property type="component" value="Chromosome 8"/>
</dbReference>
<proteinExistence type="predicted"/>
<sequence length="473" mass="51872">MQTRSCAVSWVIHVCIILIMCARTNASHFRGGTISWKPTGRENEVQFSFKLGWTYNRGPGCTTEKVGQLVTNMNNSFWQCTSGCNSTLNIANVNYICTGASQSENWEQGEGTFTYKFPGIGPYTIEFTGSAWVTLSHGSPGSWSIGTVVYLGKRNDTKQPNISPITTGKPVYRVPYGCQSEIVIPVVDADDDVVKCRWSTGSECVSICGALPNATIDSNTCTIRLSATHTAEGTFAVAVTVQDFSQNHITIDNQVHLTTAPLSTVTLQFLVKTPVLTSNCEDKPSFISPTLPQASIIYTKVFQTVNLLFYASGNRSISSITMTTPAGMTYTSLQNDPMLNGTVFLNATWTPQQNQVGTHITCAIAEDVIGKTSDSRCITIIVKDSNECVDNPCQNNGTCTDGLCLCQPGYTDDKCQTDINECSPDPCNSIFECEDRINEYHCELIGWKLALIIVISLFVFLMVAIFIFYLKRK</sequence>
<dbReference type="GO" id="GO:0007157">
    <property type="term" value="P:heterophilic cell-cell adhesion via plasma membrane cell adhesion molecules"/>
    <property type="evidence" value="ECO:0007669"/>
    <property type="project" value="TreeGrafter"/>
</dbReference>
<dbReference type="GeneID" id="111106842"/>
<dbReference type="PROSITE" id="PS50026">
    <property type="entry name" value="EGF_3"/>
    <property type="match status" value="1"/>
</dbReference>
<dbReference type="PANTHER" id="PTHR24049:SF22">
    <property type="entry name" value="DROSOPHILA CRUMBS HOMOLOG"/>
    <property type="match status" value="1"/>
</dbReference>
<dbReference type="GO" id="GO:0005886">
    <property type="term" value="C:plasma membrane"/>
    <property type="evidence" value="ECO:0007669"/>
    <property type="project" value="TreeGrafter"/>
</dbReference>
<dbReference type="InterPro" id="IPR000742">
    <property type="entry name" value="EGF"/>
</dbReference>
<feature type="disulfide bond" evidence="5">
    <location>
        <begin position="406"/>
        <end position="415"/>
    </location>
</feature>
<evidence type="ECO:0000256" key="5">
    <source>
        <dbReference type="PROSITE-ProRule" id="PRU00076"/>
    </source>
</evidence>
<keyword evidence="6" id="KW-0472">Membrane</keyword>
<dbReference type="PROSITE" id="PS01187">
    <property type="entry name" value="EGF_CA"/>
    <property type="match status" value="1"/>
</dbReference>
<dbReference type="InterPro" id="IPR001881">
    <property type="entry name" value="EGF-like_Ca-bd_dom"/>
</dbReference>